<keyword evidence="2" id="KW-1133">Transmembrane helix</keyword>
<name>A0A8J4B4X5_9CHLO</name>
<evidence type="ECO:0000256" key="2">
    <source>
        <dbReference type="SAM" id="Phobius"/>
    </source>
</evidence>
<proteinExistence type="predicted"/>
<feature type="transmembrane region" description="Helical" evidence="2">
    <location>
        <begin position="79"/>
        <end position="99"/>
    </location>
</feature>
<evidence type="ECO:0000313" key="3">
    <source>
        <dbReference type="EMBL" id="GIL53859.1"/>
    </source>
</evidence>
<dbReference type="GO" id="GO:0008374">
    <property type="term" value="F:O-acyltransferase activity"/>
    <property type="evidence" value="ECO:0007669"/>
    <property type="project" value="InterPro"/>
</dbReference>
<dbReference type="InterPro" id="IPR044851">
    <property type="entry name" value="Wax_synthase"/>
</dbReference>
<dbReference type="Proteomes" id="UP000747399">
    <property type="component" value="Unassembled WGS sequence"/>
</dbReference>
<sequence length="197" mass="21522">MATVYGASPTSAPLTASDKNGLRQRRKAAESSVPDKPLQDGSRVHGRRTPAAVAAVAAAEVTAGKIGCETGAVSKLRRFVGIQAVFLFSGLWHILIFWYNTHVFSWRWCAFFMVQAPILTFERLLRQVSRKMGVRVPHALQVFAANFLLIVVAKPLFFGPTDTTGFAARNLAVGQAPLRALVNFSRAQVQRFGSSPH</sequence>
<accession>A0A8J4B4X5</accession>
<dbReference type="AlphaFoldDB" id="A0A8J4B4X5"/>
<evidence type="ECO:0008006" key="5">
    <source>
        <dbReference type="Google" id="ProtNLM"/>
    </source>
</evidence>
<dbReference type="PANTHER" id="PTHR31595:SF57">
    <property type="entry name" value="OS04G0481900 PROTEIN"/>
    <property type="match status" value="1"/>
</dbReference>
<evidence type="ECO:0000256" key="1">
    <source>
        <dbReference type="SAM" id="MobiDB-lite"/>
    </source>
</evidence>
<evidence type="ECO:0000313" key="4">
    <source>
        <dbReference type="Proteomes" id="UP000747399"/>
    </source>
</evidence>
<keyword evidence="2" id="KW-0812">Transmembrane</keyword>
<dbReference type="EMBL" id="BNCO01000016">
    <property type="protein sequence ID" value="GIL53859.1"/>
    <property type="molecule type" value="Genomic_DNA"/>
</dbReference>
<dbReference type="GO" id="GO:0006629">
    <property type="term" value="P:lipid metabolic process"/>
    <property type="evidence" value="ECO:0007669"/>
    <property type="project" value="InterPro"/>
</dbReference>
<protein>
    <recommendedName>
        <fullName evidence="5">Wax synthase domain-containing protein</fullName>
    </recommendedName>
</protein>
<feature type="transmembrane region" description="Helical" evidence="2">
    <location>
        <begin position="137"/>
        <end position="157"/>
    </location>
</feature>
<reference evidence="3" key="1">
    <citation type="journal article" date="2021" name="Proc. Natl. Acad. Sci. U.S.A.">
        <title>Three genomes in the algal genus Volvox reveal the fate of a haploid sex-determining region after a transition to homothallism.</title>
        <authorList>
            <person name="Yamamoto K."/>
            <person name="Hamaji T."/>
            <person name="Kawai-Toyooka H."/>
            <person name="Matsuzaki R."/>
            <person name="Takahashi F."/>
            <person name="Nishimura Y."/>
            <person name="Kawachi M."/>
            <person name="Noguchi H."/>
            <person name="Minakuchi Y."/>
            <person name="Umen J.G."/>
            <person name="Toyoda A."/>
            <person name="Nozaki H."/>
        </authorList>
    </citation>
    <scope>NUCLEOTIDE SEQUENCE</scope>
    <source>
        <strain evidence="3">NIES-3780</strain>
    </source>
</reference>
<comment type="caution">
    <text evidence="3">The sequence shown here is derived from an EMBL/GenBank/DDBJ whole genome shotgun (WGS) entry which is preliminary data.</text>
</comment>
<keyword evidence="2" id="KW-0472">Membrane</keyword>
<dbReference type="PANTHER" id="PTHR31595">
    <property type="entry name" value="LONG-CHAIN-ALCOHOL O-FATTY-ACYLTRANSFERASE 3-RELATED"/>
    <property type="match status" value="1"/>
</dbReference>
<organism evidence="3 4">
    <name type="scientific">Volvox africanus</name>
    <dbReference type="NCBI Taxonomy" id="51714"/>
    <lineage>
        <taxon>Eukaryota</taxon>
        <taxon>Viridiplantae</taxon>
        <taxon>Chlorophyta</taxon>
        <taxon>core chlorophytes</taxon>
        <taxon>Chlorophyceae</taxon>
        <taxon>CS clade</taxon>
        <taxon>Chlamydomonadales</taxon>
        <taxon>Volvocaceae</taxon>
        <taxon>Volvox</taxon>
    </lineage>
</organism>
<keyword evidence="4" id="KW-1185">Reference proteome</keyword>
<feature type="transmembrane region" description="Helical" evidence="2">
    <location>
        <begin position="105"/>
        <end position="125"/>
    </location>
</feature>
<feature type="compositionally biased region" description="Polar residues" evidence="1">
    <location>
        <begin position="8"/>
        <end position="18"/>
    </location>
</feature>
<gene>
    <name evidence="3" type="ORF">Vafri_9490</name>
</gene>
<feature type="region of interest" description="Disordered" evidence="1">
    <location>
        <begin position="1"/>
        <end position="47"/>
    </location>
</feature>